<accession>A0A2T5IZG0</accession>
<dbReference type="InterPro" id="IPR055361">
    <property type="entry name" value="tRNA_methyltr_TrmB_bact"/>
</dbReference>
<gene>
    <name evidence="7" type="primary">trmB</name>
    <name evidence="8" type="ORF">C8N29_107132</name>
</gene>
<dbReference type="Gene3D" id="3.40.50.150">
    <property type="entry name" value="Vaccinia Virus protein VP39"/>
    <property type="match status" value="1"/>
</dbReference>
<keyword evidence="6 7" id="KW-0819">tRNA processing</keyword>
<comment type="caution">
    <text evidence="7">Lacks conserved residue(s) required for the propagation of feature annotation.</text>
</comment>
<dbReference type="SUPFAM" id="SSF53335">
    <property type="entry name" value="S-adenosyl-L-methionine-dependent methyltransferases"/>
    <property type="match status" value="1"/>
</dbReference>
<comment type="function">
    <text evidence="2 7">Catalyzes the formation of N(7)-methylguanine at position 46 (m7G46) in tRNA.</text>
</comment>
<dbReference type="PANTHER" id="PTHR23417">
    <property type="entry name" value="3-DEOXY-D-MANNO-OCTULOSONIC-ACID TRANSFERASE/TRNA GUANINE-N 7 - -METHYLTRANSFERASE"/>
    <property type="match status" value="1"/>
</dbReference>
<feature type="binding site" evidence="7">
    <location>
        <position position="119"/>
    </location>
    <ligand>
        <name>S-adenosyl-L-methionine</name>
        <dbReference type="ChEBI" id="CHEBI:59789"/>
    </ligand>
</feature>
<evidence type="ECO:0000256" key="1">
    <source>
        <dbReference type="ARBA" id="ARBA00000142"/>
    </source>
</evidence>
<keyword evidence="4 7" id="KW-0808">Transferase</keyword>
<dbReference type="NCBIfam" id="TIGR00091">
    <property type="entry name" value="tRNA (guanosine(46)-N7)-methyltransferase TrmB"/>
    <property type="match status" value="1"/>
</dbReference>
<dbReference type="InterPro" id="IPR003358">
    <property type="entry name" value="tRNA_(Gua-N-7)_MeTrfase_Trmb"/>
</dbReference>
<dbReference type="UniPathway" id="UPA00989"/>
<feature type="binding site" evidence="7">
    <location>
        <position position="146"/>
    </location>
    <ligand>
        <name>substrate</name>
    </ligand>
</feature>
<dbReference type="EC" id="2.1.1.33" evidence="7"/>
<dbReference type="Proteomes" id="UP000244223">
    <property type="component" value="Unassembled WGS sequence"/>
</dbReference>
<dbReference type="GO" id="GO:0043527">
    <property type="term" value="C:tRNA methyltransferase complex"/>
    <property type="evidence" value="ECO:0007669"/>
    <property type="project" value="TreeGrafter"/>
</dbReference>
<dbReference type="GO" id="GO:0008176">
    <property type="term" value="F:tRNA (guanine(46)-N7)-methyltransferase activity"/>
    <property type="evidence" value="ECO:0007669"/>
    <property type="project" value="UniProtKB-UniRule"/>
</dbReference>
<comment type="similarity">
    <text evidence="7">Belongs to the class I-like SAM-binding methyltransferase superfamily. TrmB family.</text>
</comment>
<evidence type="ECO:0000256" key="3">
    <source>
        <dbReference type="ARBA" id="ARBA00022603"/>
    </source>
</evidence>
<proteinExistence type="inferred from homology"/>
<dbReference type="Pfam" id="PF02390">
    <property type="entry name" value="Methyltransf_4"/>
    <property type="match status" value="1"/>
</dbReference>
<evidence type="ECO:0000256" key="2">
    <source>
        <dbReference type="ARBA" id="ARBA00003015"/>
    </source>
</evidence>
<reference evidence="8 9" key="1">
    <citation type="submission" date="2018-04" db="EMBL/GenBank/DDBJ databases">
        <title>Genomic Encyclopedia of Archaeal and Bacterial Type Strains, Phase II (KMG-II): from individual species to whole genera.</title>
        <authorList>
            <person name="Goeker M."/>
        </authorList>
    </citation>
    <scope>NUCLEOTIDE SEQUENCE [LARGE SCALE GENOMIC DNA]</scope>
    <source>
        <strain evidence="8 9">DSM 5822</strain>
    </source>
</reference>
<feature type="binding site" evidence="7">
    <location>
        <position position="142"/>
    </location>
    <ligand>
        <name>S-adenosyl-L-methionine</name>
        <dbReference type="ChEBI" id="CHEBI:59789"/>
    </ligand>
</feature>
<evidence type="ECO:0000256" key="6">
    <source>
        <dbReference type="ARBA" id="ARBA00022694"/>
    </source>
</evidence>
<evidence type="ECO:0000313" key="9">
    <source>
        <dbReference type="Proteomes" id="UP000244223"/>
    </source>
</evidence>
<feature type="binding site" evidence="7">
    <location>
        <begin position="215"/>
        <end position="218"/>
    </location>
    <ligand>
        <name>substrate</name>
    </ligand>
</feature>
<comment type="pathway">
    <text evidence="7">tRNA modification; N(7)-methylguanine-tRNA biosynthesis.</text>
</comment>
<protein>
    <recommendedName>
        <fullName evidence="7">tRNA (guanine-N(7)-)-methyltransferase</fullName>
        <ecNumber evidence="7">2.1.1.33</ecNumber>
    </recommendedName>
    <alternativeName>
        <fullName evidence="7">tRNA (guanine(46)-N(7))-methyltransferase</fullName>
    </alternativeName>
    <alternativeName>
        <fullName evidence="7">tRNA(m7G46)-methyltransferase</fullName>
    </alternativeName>
</protein>
<feature type="binding site" evidence="7">
    <location>
        <position position="178"/>
    </location>
    <ligand>
        <name>substrate</name>
    </ligand>
</feature>
<feature type="binding site" evidence="7">
    <location>
        <position position="92"/>
    </location>
    <ligand>
        <name>S-adenosyl-L-methionine</name>
        <dbReference type="ChEBI" id="CHEBI:59789"/>
    </ligand>
</feature>
<evidence type="ECO:0000256" key="4">
    <source>
        <dbReference type="ARBA" id="ARBA00022679"/>
    </source>
</evidence>
<dbReference type="OrthoDB" id="9802090at2"/>
<evidence type="ECO:0000313" key="8">
    <source>
        <dbReference type="EMBL" id="PTQ89399.1"/>
    </source>
</evidence>
<comment type="caution">
    <text evidence="8">The sequence shown here is derived from an EMBL/GenBank/DDBJ whole genome shotgun (WGS) entry which is preliminary data.</text>
</comment>
<dbReference type="CDD" id="cd02440">
    <property type="entry name" value="AdoMet_MTases"/>
    <property type="match status" value="1"/>
</dbReference>
<dbReference type="EMBL" id="QAON01000007">
    <property type="protein sequence ID" value="PTQ89399.1"/>
    <property type="molecule type" value="Genomic_DNA"/>
</dbReference>
<sequence>MTDSIDSAIVKKEYPRRIMTFMRRSSAYTASQQKGIDDYGTYYLLETEARQFDQQQVFGRHAPLTVEIGFGMGFSLVEMALAAPERDFIGIEIHPNGLAQICYEAGERQLKNLRIIDGDALLMLEHYFTDASIDTVQLYFADPWPKKKHHKRRFVQLHHMQLIRQKLKLGGVFHAATDWEHYALWMLDILEASEGYTNMMGKGQFSPRPDYRPLTKFEMRGQNLGHGVWDVLFHKTA</sequence>
<evidence type="ECO:0000256" key="5">
    <source>
        <dbReference type="ARBA" id="ARBA00022691"/>
    </source>
</evidence>
<keyword evidence="5 7" id="KW-0949">S-adenosyl-L-methionine</keyword>
<feature type="binding site" evidence="7">
    <location>
        <position position="67"/>
    </location>
    <ligand>
        <name>S-adenosyl-L-methionine</name>
        <dbReference type="ChEBI" id="CHEBI:59789"/>
    </ligand>
</feature>
<dbReference type="InterPro" id="IPR029063">
    <property type="entry name" value="SAM-dependent_MTases_sf"/>
</dbReference>
<dbReference type="AlphaFoldDB" id="A0A2T5IZG0"/>
<dbReference type="PROSITE" id="PS51625">
    <property type="entry name" value="SAM_MT_TRMB"/>
    <property type="match status" value="1"/>
</dbReference>
<keyword evidence="3 7" id="KW-0489">Methyltransferase</keyword>
<evidence type="ECO:0000256" key="7">
    <source>
        <dbReference type="HAMAP-Rule" id="MF_01057"/>
    </source>
</evidence>
<dbReference type="PANTHER" id="PTHR23417:SF14">
    <property type="entry name" value="PENTACOTRIPEPTIDE-REPEAT REGION OF PRORP DOMAIN-CONTAINING PROTEIN"/>
    <property type="match status" value="1"/>
</dbReference>
<organism evidence="8 9">
    <name type="scientific">Agitococcus lubricus</name>
    <dbReference type="NCBI Taxonomy" id="1077255"/>
    <lineage>
        <taxon>Bacteria</taxon>
        <taxon>Pseudomonadati</taxon>
        <taxon>Pseudomonadota</taxon>
        <taxon>Gammaproteobacteria</taxon>
        <taxon>Moraxellales</taxon>
        <taxon>Moraxellaceae</taxon>
        <taxon>Agitococcus</taxon>
    </lineage>
</organism>
<comment type="catalytic activity">
    <reaction evidence="1 7">
        <text>guanosine(46) in tRNA + S-adenosyl-L-methionine = N(7)-methylguanosine(46) in tRNA + S-adenosyl-L-homocysteine</text>
        <dbReference type="Rhea" id="RHEA:42708"/>
        <dbReference type="Rhea" id="RHEA-COMP:10188"/>
        <dbReference type="Rhea" id="RHEA-COMP:10189"/>
        <dbReference type="ChEBI" id="CHEBI:57856"/>
        <dbReference type="ChEBI" id="CHEBI:59789"/>
        <dbReference type="ChEBI" id="CHEBI:74269"/>
        <dbReference type="ChEBI" id="CHEBI:74480"/>
        <dbReference type="EC" id="2.1.1.33"/>
    </reaction>
</comment>
<dbReference type="HAMAP" id="MF_01057">
    <property type="entry name" value="tRNA_methyltr_TrmB"/>
    <property type="match status" value="1"/>
</dbReference>
<name>A0A2T5IZG0_9GAMM</name>
<keyword evidence="9" id="KW-1185">Reference proteome</keyword>
<dbReference type="RefSeq" id="WP_107865722.1">
    <property type="nucleotide sequence ID" value="NZ_QAON01000007.1"/>
</dbReference>